<accession>D4B7T2</accession>
<sequence>MRMKTAKEYSDTAKREVSVDVDALLKAINEICESEIHRSQDDPERVSIDGRDYHTWHELADAFELDIHDFSVSEINR</sequence>
<protein>
    <recommendedName>
        <fullName evidence="3">YodD</fullName>
    </recommendedName>
</protein>
<dbReference type="Pfam" id="PF10733">
    <property type="entry name" value="DUF2525"/>
    <property type="match status" value="1"/>
</dbReference>
<dbReference type="Proteomes" id="UP000003880">
    <property type="component" value="Unassembled WGS sequence"/>
</dbReference>
<evidence type="ECO:0000313" key="1">
    <source>
        <dbReference type="EMBL" id="EFE10435.1"/>
    </source>
</evidence>
<comment type="caution">
    <text evidence="1">The sequence shown here is derived from an EMBL/GenBank/DDBJ whole genome shotgun (WGS) entry which is preliminary data.</text>
</comment>
<reference evidence="1 2" key="1">
    <citation type="submission" date="2010-02" db="EMBL/GenBank/DDBJ databases">
        <authorList>
            <person name="Weinstock G."/>
            <person name="Sodergren E."/>
            <person name="Clifton S."/>
            <person name="Fulton L."/>
            <person name="Fulton B."/>
            <person name="Courtney L."/>
            <person name="Fronick C."/>
            <person name="Harrison M."/>
            <person name="Strong C."/>
            <person name="Farmer C."/>
            <person name="Delahaunty K."/>
            <person name="Markovic C."/>
            <person name="Hall O."/>
            <person name="Minx P."/>
            <person name="Tomlinson C."/>
            <person name="Mitreva M."/>
            <person name="Nelson J."/>
            <person name="Hou S."/>
            <person name="Wollam A."/>
            <person name="Pepin K.H."/>
            <person name="Johnson M."/>
            <person name="Bhonagiri V."/>
            <person name="Zhang X."/>
            <person name="Suruliraj S."/>
            <person name="Warren W."/>
            <person name="Chinwalla A."/>
            <person name="Mardis E.R."/>
            <person name="Wilson R.K."/>
        </authorList>
    </citation>
    <scope>NUCLEOTIDE SEQUENCE [LARGE SCALE GENOMIC DNA]</scope>
    <source>
        <strain evidence="1 2">ATCC 29220</strain>
    </source>
</reference>
<organism evidence="1 2">
    <name type="scientific">Citrobacter youngae ATCC 29220</name>
    <dbReference type="NCBI Taxonomy" id="500640"/>
    <lineage>
        <taxon>Bacteria</taxon>
        <taxon>Pseudomonadati</taxon>
        <taxon>Pseudomonadota</taxon>
        <taxon>Gammaproteobacteria</taxon>
        <taxon>Enterobacterales</taxon>
        <taxon>Enterobacteriaceae</taxon>
        <taxon>Citrobacter</taxon>
        <taxon>Citrobacter freundii complex</taxon>
    </lineage>
</organism>
<dbReference type="EMBL" id="ABWL02000002">
    <property type="protein sequence ID" value="EFE10435.1"/>
    <property type="molecule type" value="Genomic_DNA"/>
</dbReference>
<evidence type="ECO:0000313" key="2">
    <source>
        <dbReference type="Proteomes" id="UP000003880"/>
    </source>
</evidence>
<dbReference type="eggNOG" id="ENOG5032W92">
    <property type="taxonomic scope" value="Bacteria"/>
</dbReference>
<name>D4B7T2_9ENTR</name>
<proteinExistence type="predicted"/>
<dbReference type="AlphaFoldDB" id="D4B7T2"/>
<dbReference type="HOGENOM" id="CLU_183590_0_0_6"/>
<dbReference type="InterPro" id="IPR019669">
    <property type="entry name" value="Uncharacterised_YodD"/>
</dbReference>
<gene>
    <name evidence="1" type="ORF">CIT292_06608</name>
</gene>
<evidence type="ECO:0008006" key="3">
    <source>
        <dbReference type="Google" id="ProtNLM"/>
    </source>
</evidence>